<dbReference type="InterPro" id="IPR036691">
    <property type="entry name" value="Endo/exonu/phosph_ase_sf"/>
</dbReference>
<evidence type="ECO:0000313" key="2">
    <source>
        <dbReference type="EMBL" id="OGC41487.1"/>
    </source>
</evidence>
<evidence type="ECO:0000313" key="3">
    <source>
        <dbReference type="Proteomes" id="UP000177025"/>
    </source>
</evidence>
<reference evidence="2 3" key="1">
    <citation type="journal article" date="2016" name="Nat. Commun.">
        <title>Thousands of microbial genomes shed light on interconnected biogeochemical processes in an aquifer system.</title>
        <authorList>
            <person name="Anantharaman K."/>
            <person name="Brown C.T."/>
            <person name="Hug L.A."/>
            <person name="Sharon I."/>
            <person name="Castelle C.J."/>
            <person name="Probst A.J."/>
            <person name="Thomas B.C."/>
            <person name="Singh A."/>
            <person name="Wilkins M.J."/>
            <person name="Karaoz U."/>
            <person name="Brodie E.L."/>
            <person name="Williams K.H."/>
            <person name="Hubbard S.S."/>
            <person name="Banfield J.F."/>
        </authorList>
    </citation>
    <scope>NUCLEOTIDE SEQUENCE [LARGE SCALE GENOMIC DNA]</scope>
</reference>
<dbReference type="SUPFAM" id="SSF56219">
    <property type="entry name" value="DNase I-like"/>
    <property type="match status" value="1"/>
</dbReference>
<dbReference type="NCBIfam" id="TIGR04183">
    <property type="entry name" value="Por_Secre_tail"/>
    <property type="match status" value="1"/>
</dbReference>
<protein>
    <recommendedName>
        <fullName evidence="1">Endonuclease/exonuclease/phosphatase domain-containing protein</fullName>
    </recommendedName>
</protein>
<dbReference type="InterPro" id="IPR026444">
    <property type="entry name" value="Secre_tail"/>
</dbReference>
<gene>
    <name evidence="2" type="ORF">A2Y85_07555</name>
</gene>
<dbReference type="EMBL" id="MEUM01000105">
    <property type="protein sequence ID" value="OGC41487.1"/>
    <property type="molecule type" value="Genomic_DNA"/>
</dbReference>
<feature type="domain" description="Endonuclease/exonuclease/phosphatase" evidence="1">
    <location>
        <begin position="18"/>
        <end position="237"/>
    </location>
</feature>
<proteinExistence type="predicted"/>
<name>A0A1F4U9D1_UNCW3</name>
<dbReference type="AlphaFoldDB" id="A0A1F4U9D1"/>
<evidence type="ECO:0000259" key="1">
    <source>
        <dbReference type="Pfam" id="PF03372"/>
    </source>
</evidence>
<dbReference type="InterPro" id="IPR005135">
    <property type="entry name" value="Endo/exonuclease/phosphatase"/>
</dbReference>
<sequence>MMLFLLVPIIWSVNAKIATYNILNFPEAMGSERVDDLRTVFAYLDPGILVIQEMQSQLGVDLFLDSIANISGPDYAATPFNDGPDTDNSVVYRTNTVELVDAAYLPAVNRNIARYKFRFIDGNREFFIYSIHFKASSGSTNEQIRLEEAAVLRSHLANHSSKDEYLVMGDFNIYTYDEPAYHALTNAPANNSRLYEVIGAAGNWHENEQYSIVHTQSTRLYALPDGGASGGIDDRFDMILAAQTMIDETGLYVVTGSYNVFGNDSYHFDRAINYGYNQAVPQQVANALYNASDHLPVSITISDGEIQDKKSKVISILPNPMQEDAQLKFSWQDDFVKARVVITNVLGQRIATIETTDPNGISLHRSNIPVGIYFVHVMLETRFNKIWDHCKLAVID</sequence>
<dbReference type="Pfam" id="PF03372">
    <property type="entry name" value="Exo_endo_phos"/>
    <property type="match status" value="1"/>
</dbReference>
<accession>A0A1F4U9D1</accession>
<comment type="caution">
    <text evidence="2">The sequence shown here is derived from an EMBL/GenBank/DDBJ whole genome shotgun (WGS) entry which is preliminary data.</text>
</comment>
<organism evidence="2 3">
    <name type="scientific">candidate division WOR-3 bacterium RBG_13_43_14</name>
    <dbReference type="NCBI Taxonomy" id="1802590"/>
    <lineage>
        <taxon>Bacteria</taxon>
        <taxon>Bacteria division WOR-3</taxon>
    </lineage>
</organism>
<dbReference type="Gene3D" id="3.60.10.10">
    <property type="entry name" value="Endonuclease/exonuclease/phosphatase"/>
    <property type="match status" value="1"/>
</dbReference>
<dbReference type="Proteomes" id="UP000177025">
    <property type="component" value="Unassembled WGS sequence"/>
</dbReference>